<dbReference type="PROSITE" id="PS51128">
    <property type="entry name" value="ZF_DKSA_2"/>
    <property type="match status" value="1"/>
</dbReference>
<feature type="zinc finger region" description="dksA C4-type" evidence="4">
    <location>
        <begin position="87"/>
        <end position="111"/>
    </location>
</feature>
<dbReference type="InterPro" id="IPR000962">
    <property type="entry name" value="Znf_DskA_TraR"/>
</dbReference>
<dbReference type="SUPFAM" id="SSF109635">
    <property type="entry name" value="DnaK suppressor protein DksA, alpha-hairpin domain"/>
    <property type="match status" value="1"/>
</dbReference>
<sequence>MNTLHDVQLLDELKQHLLDEKQRLSDLLTKTQRHLRRTEPLSADFAEQAIETENDQVVEALDQEAQIELSQINKALLRMEEGQYGDCVVCGNPIGSQRLEAIPHTPFCYACASAK</sequence>
<evidence type="ECO:0000256" key="2">
    <source>
        <dbReference type="ARBA" id="ARBA00022771"/>
    </source>
</evidence>
<dbReference type="Gene3D" id="1.20.120.910">
    <property type="entry name" value="DksA, coiled-coil domain"/>
    <property type="match status" value="1"/>
</dbReference>
<dbReference type="EMBL" id="JBHRTS010000007">
    <property type="protein sequence ID" value="MFC3195210.1"/>
    <property type="molecule type" value="Genomic_DNA"/>
</dbReference>
<evidence type="ECO:0000256" key="4">
    <source>
        <dbReference type="PROSITE-ProRule" id="PRU00510"/>
    </source>
</evidence>
<evidence type="ECO:0000259" key="6">
    <source>
        <dbReference type="Pfam" id="PF01258"/>
    </source>
</evidence>
<name>A0ABV7JAT1_9GAMM</name>
<keyword evidence="2" id="KW-0863">Zinc-finger</keyword>
<dbReference type="Proteomes" id="UP001595533">
    <property type="component" value="Unassembled WGS sequence"/>
</dbReference>
<feature type="domain" description="Zinc finger DksA/TraR C4-type" evidence="6">
    <location>
        <begin position="82"/>
        <end position="113"/>
    </location>
</feature>
<dbReference type="InterPro" id="IPR048487">
    <property type="entry name" value="DksA-like_N"/>
</dbReference>
<accession>A0ABV7JAT1</accession>
<dbReference type="RefSeq" id="WP_077411681.1">
    <property type="nucleotide sequence ID" value="NZ_JBHRTS010000007.1"/>
</dbReference>
<reference evidence="9" key="1">
    <citation type="journal article" date="2019" name="Int. J. Syst. Evol. Microbiol.">
        <title>The Global Catalogue of Microorganisms (GCM) 10K type strain sequencing project: providing services to taxonomists for standard genome sequencing and annotation.</title>
        <authorList>
            <consortium name="The Broad Institute Genomics Platform"/>
            <consortium name="The Broad Institute Genome Sequencing Center for Infectious Disease"/>
            <person name="Wu L."/>
            <person name="Ma J."/>
        </authorList>
    </citation>
    <scope>NUCLEOTIDE SEQUENCE [LARGE SCALE GENOMIC DNA]</scope>
    <source>
        <strain evidence="9">KCTC 42953</strain>
    </source>
</reference>
<comment type="caution">
    <text evidence="8">The sequence shown here is derived from an EMBL/GenBank/DDBJ whole genome shotgun (WGS) entry which is preliminary data.</text>
</comment>
<evidence type="ECO:0000259" key="7">
    <source>
        <dbReference type="Pfam" id="PF21173"/>
    </source>
</evidence>
<dbReference type="Pfam" id="PF21173">
    <property type="entry name" value="DksA-like_N"/>
    <property type="match status" value="1"/>
</dbReference>
<keyword evidence="9" id="KW-1185">Reference proteome</keyword>
<proteinExistence type="predicted"/>
<dbReference type="SUPFAM" id="SSF57716">
    <property type="entry name" value="Glucocorticoid receptor-like (DNA-binding domain)"/>
    <property type="match status" value="1"/>
</dbReference>
<keyword evidence="5" id="KW-0175">Coiled coil</keyword>
<feature type="coiled-coil region" evidence="5">
    <location>
        <begin position="10"/>
        <end position="63"/>
    </location>
</feature>
<gene>
    <name evidence="8" type="ORF">ACFODZ_13235</name>
</gene>
<keyword evidence="1" id="KW-0479">Metal-binding</keyword>
<evidence type="ECO:0000313" key="9">
    <source>
        <dbReference type="Proteomes" id="UP001595533"/>
    </source>
</evidence>
<protein>
    <submittedName>
        <fullName evidence="8">TraR/DksA family transcriptional regulator</fullName>
    </submittedName>
</protein>
<dbReference type="PANTHER" id="PTHR33823:SF4">
    <property type="entry name" value="GENERAL STRESS PROTEIN 16O"/>
    <property type="match status" value="1"/>
</dbReference>
<dbReference type="InterPro" id="IPR037187">
    <property type="entry name" value="DnaK_N"/>
</dbReference>
<organism evidence="8 9">
    <name type="scientific">Marinicella sediminis</name>
    <dbReference type="NCBI Taxonomy" id="1792834"/>
    <lineage>
        <taxon>Bacteria</taxon>
        <taxon>Pseudomonadati</taxon>
        <taxon>Pseudomonadota</taxon>
        <taxon>Gammaproteobacteria</taxon>
        <taxon>Lysobacterales</taxon>
        <taxon>Marinicellaceae</taxon>
        <taxon>Marinicella</taxon>
    </lineage>
</organism>
<dbReference type="PANTHER" id="PTHR33823">
    <property type="entry name" value="RNA POLYMERASE-BINDING TRANSCRIPTION FACTOR DKSA-RELATED"/>
    <property type="match status" value="1"/>
</dbReference>
<dbReference type="Pfam" id="PF01258">
    <property type="entry name" value="zf-dskA_traR"/>
    <property type="match status" value="1"/>
</dbReference>
<evidence type="ECO:0000313" key="8">
    <source>
        <dbReference type="EMBL" id="MFC3195210.1"/>
    </source>
</evidence>
<feature type="domain" description="DnaK suppressor protein-like N-terminal" evidence="7">
    <location>
        <begin position="14"/>
        <end position="79"/>
    </location>
</feature>
<evidence type="ECO:0000256" key="3">
    <source>
        <dbReference type="ARBA" id="ARBA00022833"/>
    </source>
</evidence>
<evidence type="ECO:0000256" key="5">
    <source>
        <dbReference type="SAM" id="Coils"/>
    </source>
</evidence>
<evidence type="ECO:0000256" key="1">
    <source>
        <dbReference type="ARBA" id="ARBA00022723"/>
    </source>
</evidence>
<keyword evidence="3" id="KW-0862">Zinc</keyword>